<dbReference type="AlphaFoldDB" id="A0A553P4G2"/>
<dbReference type="Proteomes" id="UP000318571">
    <property type="component" value="Chromosome 7"/>
</dbReference>
<sequence length="98" mass="11301">MRLIFIHENCAQIEILPSTLLSMQRLWERYMPEDGLDSNIVCGGLVDPHPLSTFIMTLIVLNTIPAKMKSLLQGFLEHFLTLSRFGKQSWMALWLNLL</sequence>
<organism evidence="1 2">
    <name type="scientific">Tigriopus californicus</name>
    <name type="common">Marine copepod</name>
    <dbReference type="NCBI Taxonomy" id="6832"/>
    <lineage>
        <taxon>Eukaryota</taxon>
        <taxon>Metazoa</taxon>
        <taxon>Ecdysozoa</taxon>
        <taxon>Arthropoda</taxon>
        <taxon>Crustacea</taxon>
        <taxon>Multicrustacea</taxon>
        <taxon>Hexanauplia</taxon>
        <taxon>Copepoda</taxon>
        <taxon>Harpacticoida</taxon>
        <taxon>Harpacticidae</taxon>
        <taxon>Tigriopus</taxon>
    </lineage>
</organism>
<reference evidence="1 2" key="1">
    <citation type="journal article" date="2018" name="Nat. Ecol. Evol.">
        <title>Genomic signatures of mitonuclear coevolution across populations of Tigriopus californicus.</title>
        <authorList>
            <person name="Barreto F.S."/>
            <person name="Watson E.T."/>
            <person name="Lima T.G."/>
            <person name="Willett C.S."/>
            <person name="Edmands S."/>
            <person name="Li W."/>
            <person name="Burton R.S."/>
        </authorList>
    </citation>
    <scope>NUCLEOTIDE SEQUENCE [LARGE SCALE GENOMIC DNA]</scope>
    <source>
        <strain evidence="1 2">San Diego</strain>
    </source>
</reference>
<dbReference type="EMBL" id="VCGU01000008">
    <property type="protein sequence ID" value="TRY72578.1"/>
    <property type="molecule type" value="Genomic_DNA"/>
</dbReference>
<name>A0A553P4G2_TIGCA</name>
<keyword evidence="2" id="KW-1185">Reference proteome</keyword>
<comment type="caution">
    <text evidence="1">The sequence shown here is derived from an EMBL/GenBank/DDBJ whole genome shotgun (WGS) entry which is preliminary data.</text>
</comment>
<protein>
    <submittedName>
        <fullName evidence="1">Uncharacterized protein</fullName>
    </submittedName>
</protein>
<gene>
    <name evidence="1" type="ORF">TCAL_17158</name>
</gene>
<evidence type="ECO:0000313" key="2">
    <source>
        <dbReference type="Proteomes" id="UP000318571"/>
    </source>
</evidence>
<evidence type="ECO:0000313" key="1">
    <source>
        <dbReference type="EMBL" id="TRY72578.1"/>
    </source>
</evidence>
<proteinExistence type="predicted"/>
<accession>A0A553P4G2</accession>